<dbReference type="OrthoDB" id="667577at2759"/>
<feature type="region of interest" description="Disordered" evidence="1">
    <location>
        <begin position="55"/>
        <end position="244"/>
    </location>
</feature>
<evidence type="ECO:0000313" key="4">
    <source>
        <dbReference type="Proteomes" id="UP000188320"/>
    </source>
</evidence>
<dbReference type="EMBL" id="LSSK01000482">
    <property type="protein sequence ID" value="OMH83196.1"/>
    <property type="molecule type" value="Genomic_DNA"/>
</dbReference>
<name>A0A1R1PQD0_ZANCU</name>
<feature type="non-terminal residue" evidence="3">
    <location>
        <position position="244"/>
    </location>
</feature>
<dbReference type="InterPro" id="IPR036910">
    <property type="entry name" value="HMG_box_dom_sf"/>
</dbReference>
<feature type="compositionally biased region" description="Basic and acidic residues" evidence="1">
    <location>
        <begin position="89"/>
        <end position="105"/>
    </location>
</feature>
<dbReference type="Gene3D" id="1.10.30.10">
    <property type="entry name" value="High mobility group box domain"/>
    <property type="match status" value="1"/>
</dbReference>
<feature type="compositionally biased region" description="Polar residues" evidence="1">
    <location>
        <begin position="128"/>
        <end position="140"/>
    </location>
</feature>
<feature type="compositionally biased region" description="Polar residues" evidence="1">
    <location>
        <begin position="156"/>
        <end position="178"/>
    </location>
</feature>
<feature type="domain" description="YABBY protein C-terminal" evidence="2">
    <location>
        <begin position="17"/>
        <end position="57"/>
    </location>
</feature>
<dbReference type="InterPro" id="IPR056775">
    <property type="entry name" value="YABBY_C"/>
</dbReference>
<dbReference type="CDD" id="cd00084">
    <property type="entry name" value="HMG-box_SF"/>
    <property type="match status" value="1"/>
</dbReference>
<dbReference type="SUPFAM" id="SSF47095">
    <property type="entry name" value="HMG-box"/>
    <property type="match status" value="1"/>
</dbReference>
<dbReference type="AlphaFoldDB" id="A0A1R1PQD0"/>
<protein>
    <recommendedName>
        <fullName evidence="2">YABBY protein C-terminal domain-containing protein</fullName>
    </recommendedName>
</protein>
<comment type="caution">
    <text evidence="3">The sequence shown here is derived from an EMBL/GenBank/DDBJ whole genome shotgun (WGS) entry which is preliminary data.</text>
</comment>
<feature type="compositionally biased region" description="Low complexity" evidence="1">
    <location>
        <begin position="69"/>
        <end position="83"/>
    </location>
</feature>
<evidence type="ECO:0000313" key="3">
    <source>
        <dbReference type="EMBL" id="OMH83196.1"/>
    </source>
</evidence>
<keyword evidence="4" id="KW-1185">Reference proteome</keyword>
<proteinExistence type="predicted"/>
<gene>
    <name evidence="3" type="ORF">AX774_g3298</name>
</gene>
<evidence type="ECO:0000259" key="2">
    <source>
        <dbReference type="Pfam" id="PF04690"/>
    </source>
</evidence>
<reference evidence="4" key="1">
    <citation type="submission" date="2017-01" db="EMBL/GenBank/DDBJ databases">
        <authorList>
            <person name="Wang Y."/>
            <person name="White M."/>
            <person name="Kvist S."/>
            <person name="Moncalvo J.-M."/>
        </authorList>
    </citation>
    <scope>NUCLEOTIDE SEQUENCE [LARGE SCALE GENOMIC DNA]</scope>
    <source>
        <strain evidence="4">COL-18-3</strain>
    </source>
</reference>
<evidence type="ECO:0000256" key="1">
    <source>
        <dbReference type="SAM" id="MobiDB-lite"/>
    </source>
</evidence>
<accession>A0A1R1PQD0</accession>
<dbReference type="Pfam" id="PF04690">
    <property type="entry name" value="YABBY"/>
    <property type="match status" value="1"/>
</dbReference>
<feature type="compositionally biased region" description="Basic and acidic residues" evidence="1">
    <location>
        <begin position="208"/>
        <end position="219"/>
    </location>
</feature>
<feature type="compositionally biased region" description="Basic and acidic residues" evidence="1">
    <location>
        <begin position="228"/>
        <end position="244"/>
    </location>
</feature>
<dbReference type="Proteomes" id="UP000188320">
    <property type="component" value="Unassembled WGS sequence"/>
</dbReference>
<sequence>MHDLIFNMVLKVGSKKASPYNLFMKEHLADFKSKNPTFSHKDAFIRVAGMWKTSPENPKNMAGSEGKPAAATAEVAASHTSSTPPESTASHRDTKGKLKQHEQRNELSPGTTSAVQKSPRARPKEMSAHSTPQDQPSKSLGDTKKAGGKPAVASTLAATSSPKSTRGASKDATQTSSVETKKSGAQHKLYHHELRDTEVHGPYCPLTKHGEGEHAHLEIHPQQSMEQSRNERGQDASHGSDKSQ</sequence>
<organism evidence="3 4">
    <name type="scientific">Zancudomyces culisetae</name>
    <name type="common">Gut fungus</name>
    <name type="synonym">Smittium culisetae</name>
    <dbReference type="NCBI Taxonomy" id="1213189"/>
    <lineage>
        <taxon>Eukaryota</taxon>
        <taxon>Fungi</taxon>
        <taxon>Fungi incertae sedis</taxon>
        <taxon>Zoopagomycota</taxon>
        <taxon>Kickxellomycotina</taxon>
        <taxon>Harpellomycetes</taxon>
        <taxon>Harpellales</taxon>
        <taxon>Legeriomycetaceae</taxon>
        <taxon>Zancudomyces</taxon>
    </lineage>
</organism>
<feature type="compositionally biased region" description="Polar residues" evidence="1">
    <location>
        <begin position="106"/>
        <end position="116"/>
    </location>
</feature>